<reference evidence="4" key="1">
    <citation type="journal article" date="2021" name="PeerJ">
        <title>Extensive microbial diversity within the chicken gut microbiome revealed by metagenomics and culture.</title>
        <authorList>
            <person name="Gilroy R."/>
            <person name="Ravi A."/>
            <person name="Getino M."/>
            <person name="Pursley I."/>
            <person name="Horton D.L."/>
            <person name="Alikhan N.F."/>
            <person name="Baker D."/>
            <person name="Gharbi K."/>
            <person name="Hall N."/>
            <person name="Watson M."/>
            <person name="Adriaenssens E.M."/>
            <person name="Foster-Nyarko E."/>
            <person name="Jarju S."/>
            <person name="Secka A."/>
            <person name="Antonio M."/>
            <person name="Oren A."/>
            <person name="Chaudhuri R.R."/>
            <person name="La Ragione R."/>
            <person name="Hildebrand F."/>
            <person name="Pallen M.J."/>
        </authorList>
    </citation>
    <scope>NUCLEOTIDE SEQUENCE</scope>
    <source>
        <strain evidence="4">ChiHjej13B12-752</strain>
    </source>
</reference>
<evidence type="ECO:0000259" key="3">
    <source>
        <dbReference type="PROSITE" id="PS50893"/>
    </source>
</evidence>
<dbReference type="InterPro" id="IPR050153">
    <property type="entry name" value="Metal_Ion_Import_ABC"/>
</dbReference>
<organism evidence="4 5">
    <name type="scientific">Candidatus Salinicoccus stercoripullorum</name>
    <dbReference type="NCBI Taxonomy" id="2838756"/>
    <lineage>
        <taxon>Bacteria</taxon>
        <taxon>Bacillati</taxon>
        <taxon>Bacillota</taxon>
        <taxon>Bacilli</taxon>
        <taxon>Bacillales</taxon>
        <taxon>Staphylococcaceae</taxon>
        <taxon>Salinicoccus</taxon>
    </lineage>
</organism>
<comment type="caution">
    <text evidence="4">The sequence shown here is derived from an EMBL/GenBank/DDBJ whole genome shotgun (WGS) entry which is preliminary data.</text>
</comment>
<dbReference type="GO" id="GO:0005524">
    <property type="term" value="F:ATP binding"/>
    <property type="evidence" value="ECO:0007669"/>
    <property type="project" value="UniProtKB-KW"/>
</dbReference>
<dbReference type="GO" id="GO:0016887">
    <property type="term" value="F:ATP hydrolysis activity"/>
    <property type="evidence" value="ECO:0007669"/>
    <property type="project" value="InterPro"/>
</dbReference>
<gene>
    <name evidence="4" type="ORF">H9891_10270</name>
</gene>
<dbReference type="AlphaFoldDB" id="A0A9D1QI63"/>
<evidence type="ECO:0000256" key="1">
    <source>
        <dbReference type="ARBA" id="ARBA00005417"/>
    </source>
</evidence>
<dbReference type="PROSITE" id="PS50893">
    <property type="entry name" value="ABC_TRANSPORTER_2"/>
    <property type="match status" value="1"/>
</dbReference>
<dbReference type="PANTHER" id="PTHR42734">
    <property type="entry name" value="METAL TRANSPORT SYSTEM ATP-BINDING PROTEIN TM_0124-RELATED"/>
    <property type="match status" value="1"/>
</dbReference>
<accession>A0A9D1QI63</accession>
<evidence type="ECO:0000313" key="4">
    <source>
        <dbReference type="EMBL" id="HIW13523.1"/>
    </source>
</evidence>
<dbReference type="InterPro" id="IPR003439">
    <property type="entry name" value="ABC_transporter-like_ATP-bd"/>
</dbReference>
<dbReference type="PANTHER" id="PTHR42734:SF6">
    <property type="entry name" value="MOLYBDATE IMPORT ATP-BINDING PROTEIN MOLC"/>
    <property type="match status" value="1"/>
</dbReference>
<keyword evidence="4" id="KW-0067">ATP-binding</keyword>
<keyword evidence="4" id="KW-0547">Nucleotide-binding</keyword>
<evidence type="ECO:0000256" key="2">
    <source>
        <dbReference type="ARBA" id="ARBA00022448"/>
    </source>
</evidence>
<dbReference type="EMBL" id="DXHR01000034">
    <property type="protein sequence ID" value="HIW13523.1"/>
    <property type="molecule type" value="Genomic_DNA"/>
</dbReference>
<sequence length="237" mass="26464">MLTIEKLEVGYEDFHLRVGGMRFGHGLHVVLGPNGGGKSSFMRGIIGYGGETIIGRDIRHEGGRVGHTGRFLSYLPQSTPPFRISVEEYIGLTAEAPDTMLRDELLRTFELAHLRRQTVEALSGGEFKRAQCAQIAMEQKAVIMLDEVEQGLDLKYQHRILKWMKDEAAKKTVIANMHDVPLAMTYADTVTMMRGGKVIAHGIGPGEVTSEMLTDCYSTPLTVEHHRGRMWVFHDAL</sequence>
<evidence type="ECO:0000313" key="5">
    <source>
        <dbReference type="Proteomes" id="UP000823989"/>
    </source>
</evidence>
<comment type="similarity">
    <text evidence="1">Belongs to the ABC transporter superfamily.</text>
</comment>
<dbReference type="InterPro" id="IPR027417">
    <property type="entry name" value="P-loop_NTPase"/>
</dbReference>
<keyword evidence="2" id="KW-0813">Transport</keyword>
<proteinExistence type="inferred from homology"/>
<dbReference type="Pfam" id="PF00005">
    <property type="entry name" value="ABC_tran"/>
    <property type="match status" value="1"/>
</dbReference>
<dbReference type="Proteomes" id="UP000823989">
    <property type="component" value="Unassembled WGS sequence"/>
</dbReference>
<dbReference type="Gene3D" id="3.40.50.300">
    <property type="entry name" value="P-loop containing nucleotide triphosphate hydrolases"/>
    <property type="match status" value="1"/>
</dbReference>
<dbReference type="SUPFAM" id="SSF52540">
    <property type="entry name" value="P-loop containing nucleoside triphosphate hydrolases"/>
    <property type="match status" value="1"/>
</dbReference>
<protein>
    <submittedName>
        <fullName evidence="4">ABC transporter ATP-binding protein</fullName>
    </submittedName>
</protein>
<feature type="domain" description="ABC transporter" evidence="3">
    <location>
        <begin position="1"/>
        <end position="220"/>
    </location>
</feature>
<reference evidence="4" key="2">
    <citation type="submission" date="2021-04" db="EMBL/GenBank/DDBJ databases">
        <authorList>
            <person name="Gilroy R."/>
        </authorList>
    </citation>
    <scope>NUCLEOTIDE SEQUENCE</scope>
    <source>
        <strain evidence="4">ChiHjej13B12-752</strain>
    </source>
</reference>
<name>A0A9D1QI63_9STAP</name>